<dbReference type="Pfam" id="PF00534">
    <property type="entry name" value="Glycos_transf_1"/>
    <property type="match status" value="1"/>
</dbReference>
<dbReference type="Gene3D" id="3.40.50.2000">
    <property type="entry name" value="Glycogen Phosphorylase B"/>
    <property type="match status" value="2"/>
</dbReference>
<feature type="domain" description="Glycosyltransferase subfamily 4-like N-terminal" evidence="2">
    <location>
        <begin position="15"/>
        <end position="172"/>
    </location>
</feature>
<dbReference type="CDD" id="cd03811">
    <property type="entry name" value="GT4_GT28_WabH-like"/>
    <property type="match status" value="1"/>
</dbReference>
<reference evidence="3 4" key="1">
    <citation type="submission" date="2021-07" db="EMBL/GenBank/DDBJ databases">
        <authorList>
            <person name="So Y."/>
        </authorList>
    </citation>
    <scope>NUCLEOTIDE SEQUENCE [LARGE SCALE GENOMIC DNA]</scope>
    <source>
        <strain evidence="3 4">Y3S6</strain>
    </source>
</reference>
<feature type="domain" description="Glycosyl transferase family 1" evidence="1">
    <location>
        <begin position="190"/>
        <end position="329"/>
    </location>
</feature>
<dbReference type="RefSeq" id="WP_219792648.1">
    <property type="nucleotide sequence ID" value="NZ_JAHYCA010000004.1"/>
</dbReference>
<evidence type="ECO:0000259" key="1">
    <source>
        <dbReference type="Pfam" id="PF00534"/>
    </source>
</evidence>
<dbReference type="Proteomes" id="UP000769617">
    <property type="component" value="Unassembled WGS sequence"/>
</dbReference>
<dbReference type="PANTHER" id="PTHR12526:SF638">
    <property type="entry name" value="SPORE COAT PROTEIN SA"/>
    <property type="match status" value="1"/>
</dbReference>
<comment type="caution">
    <text evidence="3">The sequence shown here is derived from an EMBL/GenBank/DDBJ whole genome shotgun (WGS) entry which is preliminary data.</text>
</comment>
<evidence type="ECO:0000259" key="2">
    <source>
        <dbReference type="Pfam" id="PF13439"/>
    </source>
</evidence>
<dbReference type="InterPro" id="IPR001296">
    <property type="entry name" value="Glyco_trans_1"/>
</dbReference>
<dbReference type="Pfam" id="PF13439">
    <property type="entry name" value="Glyco_transf_4"/>
    <property type="match status" value="1"/>
</dbReference>
<dbReference type="PANTHER" id="PTHR12526">
    <property type="entry name" value="GLYCOSYLTRANSFERASE"/>
    <property type="match status" value="1"/>
</dbReference>
<accession>A0ABS6ZPI8</accession>
<dbReference type="SUPFAM" id="SSF53756">
    <property type="entry name" value="UDP-Glycosyltransferase/glycogen phosphorylase"/>
    <property type="match status" value="1"/>
</dbReference>
<keyword evidence="4" id="KW-1185">Reference proteome</keyword>
<gene>
    <name evidence="3" type="ORF">KPL81_12575</name>
</gene>
<name>A0ABS6ZPI8_9GAMM</name>
<evidence type="ECO:0000313" key="3">
    <source>
        <dbReference type="EMBL" id="MBW6391989.1"/>
    </source>
</evidence>
<sequence>MLKRFAFVISDLYGGGAEKSLLYTADALRQRGHTVRVFTLRERIEHRIPEGLDIVNLAVVNHFTKAFNTVWVEKWQAKQIAKSVNDYQADVVLSCSCDRITRHMQHPNLYFWVKGDTSAQFRHSAKREKKFAKQRTYYNGRKIIAVSRGVEQNLLNVIGIRPAHIQTIYNPYERQPFLEMTKEEVSLPFDEYFLHVGAFTHVKRQDRLLRAYARSGVETPLVLLGKGGTEGEIKQLITDLGLEDKVTMLGYRTNPYPFIQQAKALILTSDAEGLPRVLIEALLLHTPVISVDCPSGPREILTGELADFLVGQEDEQGLADAISQMDQSPVKIDERYYQQFLTENVIPQFEAL</sequence>
<proteinExistence type="predicted"/>
<protein>
    <submittedName>
        <fullName evidence="3">Glycosyltransferase</fullName>
    </submittedName>
</protein>
<dbReference type="EMBL" id="JAHYCA010000004">
    <property type="protein sequence ID" value="MBW6391989.1"/>
    <property type="molecule type" value="Genomic_DNA"/>
</dbReference>
<dbReference type="InterPro" id="IPR028098">
    <property type="entry name" value="Glyco_trans_4-like_N"/>
</dbReference>
<organism evidence="3 4">
    <name type="scientific">Billgrantia antri</name>
    <dbReference type="NCBI Taxonomy" id="2846777"/>
    <lineage>
        <taxon>Bacteria</taxon>
        <taxon>Pseudomonadati</taxon>
        <taxon>Pseudomonadota</taxon>
        <taxon>Gammaproteobacteria</taxon>
        <taxon>Oceanospirillales</taxon>
        <taxon>Halomonadaceae</taxon>
        <taxon>Billgrantia</taxon>
    </lineage>
</organism>
<evidence type="ECO:0000313" key="4">
    <source>
        <dbReference type="Proteomes" id="UP000769617"/>
    </source>
</evidence>